<sequence>MEYKAKISGMEVEAYRWDPGTIVVQKGESIRLHLHGLHGKVHRFSSPGLNIKGMVKKGEITTVTFQPNRNGTFELICHDHLTPETHGPMIGYITVINP</sequence>
<dbReference type="InterPro" id="IPR028096">
    <property type="entry name" value="EfeO_Cupredoxin"/>
</dbReference>
<proteinExistence type="predicted"/>
<organism evidence="2 3">
    <name type="scientific">Paenactinomyces guangxiensis</name>
    <dbReference type="NCBI Taxonomy" id="1490290"/>
    <lineage>
        <taxon>Bacteria</taxon>
        <taxon>Bacillati</taxon>
        <taxon>Bacillota</taxon>
        <taxon>Bacilli</taxon>
        <taxon>Bacillales</taxon>
        <taxon>Thermoactinomycetaceae</taxon>
        <taxon>Paenactinomyces</taxon>
    </lineage>
</organism>
<feature type="domain" description="EfeO-type cupredoxin-like" evidence="1">
    <location>
        <begin position="10"/>
        <end position="87"/>
    </location>
</feature>
<protein>
    <submittedName>
        <fullName evidence="2">Cupredoxin domain-containing protein</fullName>
    </submittedName>
</protein>
<dbReference type="SUPFAM" id="SSF49503">
    <property type="entry name" value="Cupredoxins"/>
    <property type="match status" value="1"/>
</dbReference>
<dbReference type="InterPro" id="IPR008972">
    <property type="entry name" value="Cupredoxin"/>
</dbReference>
<comment type="caution">
    <text evidence="2">The sequence shown here is derived from an EMBL/GenBank/DDBJ whole genome shotgun (WGS) entry which is preliminary data.</text>
</comment>
<accession>A0A7W1WUE6</accession>
<name>A0A7W1WUE6_9BACL</name>
<dbReference type="Pfam" id="PF13473">
    <property type="entry name" value="Cupredoxin_1"/>
    <property type="match status" value="1"/>
</dbReference>
<evidence type="ECO:0000313" key="3">
    <source>
        <dbReference type="Proteomes" id="UP000535491"/>
    </source>
</evidence>
<keyword evidence="3" id="KW-1185">Reference proteome</keyword>
<gene>
    <name evidence="2" type="ORF">H1191_18455</name>
</gene>
<dbReference type="Proteomes" id="UP000535491">
    <property type="component" value="Unassembled WGS sequence"/>
</dbReference>
<evidence type="ECO:0000259" key="1">
    <source>
        <dbReference type="Pfam" id="PF13473"/>
    </source>
</evidence>
<dbReference type="EMBL" id="JACEIQ010000027">
    <property type="protein sequence ID" value="MBA4496251.1"/>
    <property type="molecule type" value="Genomic_DNA"/>
</dbReference>
<reference evidence="2 3" key="1">
    <citation type="submission" date="2020-07" db="EMBL/GenBank/DDBJ databases">
        <authorList>
            <person name="Feng H."/>
        </authorList>
    </citation>
    <scope>NUCLEOTIDE SEQUENCE [LARGE SCALE GENOMIC DNA]</scope>
    <source>
        <strain evidence="3">s-10</strain>
    </source>
</reference>
<evidence type="ECO:0000313" key="2">
    <source>
        <dbReference type="EMBL" id="MBA4496251.1"/>
    </source>
</evidence>
<dbReference type="Gene3D" id="2.60.40.420">
    <property type="entry name" value="Cupredoxins - blue copper proteins"/>
    <property type="match status" value="1"/>
</dbReference>
<dbReference type="AlphaFoldDB" id="A0A7W1WUE6"/>